<organism evidence="1 2">
    <name type="scientific">Devosia epidermidihirudinis</name>
    <dbReference type="NCBI Taxonomy" id="1293439"/>
    <lineage>
        <taxon>Bacteria</taxon>
        <taxon>Pseudomonadati</taxon>
        <taxon>Pseudomonadota</taxon>
        <taxon>Alphaproteobacteria</taxon>
        <taxon>Hyphomicrobiales</taxon>
        <taxon>Devosiaceae</taxon>
        <taxon>Devosia</taxon>
    </lineage>
</organism>
<dbReference type="STRING" id="1293439.WH87_08980"/>
<dbReference type="InterPro" id="IPR011006">
    <property type="entry name" value="CheY-like_superfamily"/>
</dbReference>
<dbReference type="AlphaFoldDB" id="A0A0F5QAQ7"/>
<dbReference type="SUPFAM" id="SSF52172">
    <property type="entry name" value="CheY-like"/>
    <property type="match status" value="1"/>
</dbReference>
<protein>
    <recommendedName>
        <fullName evidence="3">Response regulatory domain-containing protein</fullName>
    </recommendedName>
</protein>
<accession>A0A0F5QAQ7</accession>
<name>A0A0F5QAQ7_9HYPH</name>
<gene>
    <name evidence="1" type="ORF">WH87_08980</name>
</gene>
<dbReference type="Gene3D" id="3.40.50.2300">
    <property type="match status" value="1"/>
</dbReference>
<dbReference type="OrthoDB" id="7202050at2"/>
<keyword evidence="2" id="KW-1185">Reference proteome</keyword>
<evidence type="ECO:0008006" key="3">
    <source>
        <dbReference type="Google" id="ProtNLM"/>
    </source>
</evidence>
<proteinExistence type="predicted"/>
<sequence length="185" mass="20708">MNATAYIVGPMDGAGAALMELARRLEFVEVLPYAGIAQAELQASVTPLCFFLFAPVSDPASLQGIADAIRFSPGRRIRFCPLIYFSESPQRVTINRCINMGFDDVITRPFTEARVASRIERQIGRSLLYYETASYFGPDRRDRVTAPTRAAETRLGGQFRRLEIVRDTTHGVNVLRDEPYVQQQG</sequence>
<dbReference type="Proteomes" id="UP000033411">
    <property type="component" value="Unassembled WGS sequence"/>
</dbReference>
<evidence type="ECO:0000313" key="1">
    <source>
        <dbReference type="EMBL" id="KKC37818.1"/>
    </source>
</evidence>
<dbReference type="RefSeq" id="WP_046139426.1">
    <property type="nucleotide sequence ID" value="NZ_LANJ01000016.1"/>
</dbReference>
<dbReference type="EMBL" id="LANJ01000016">
    <property type="protein sequence ID" value="KKC37818.1"/>
    <property type="molecule type" value="Genomic_DNA"/>
</dbReference>
<reference evidence="1 2" key="1">
    <citation type="submission" date="2015-03" db="EMBL/GenBank/DDBJ databases">
        <authorList>
            <person name="Lepp D."/>
            <person name="Hassan Y.I."/>
            <person name="Li X.-Z."/>
            <person name="Zhou T."/>
        </authorList>
    </citation>
    <scope>NUCLEOTIDE SEQUENCE [LARGE SCALE GENOMIC DNA]</scope>
    <source>
        <strain evidence="1 2">E84</strain>
    </source>
</reference>
<dbReference type="PATRIC" id="fig|1293439.3.peg.1373"/>
<evidence type="ECO:0000313" key="2">
    <source>
        <dbReference type="Proteomes" id="UP000033411"/>
    </source>
</evidence>
<comment type="caution">
    <text evidence="1">The sequence shown here is derived from an EMBL/GenBank/DDBJ whole genome shotgun (WGS) entry which is preliminary data.</text>
</comment>